<comment type="caution">
    <text evidence="1">The sequence shown here is derived from an EMBL/GenBank/DDBJ whole genome shotgun (WGS) entry which is preliminary data.</text>
</comment>
<reference evidence="1 2" key="1">
    <citation type="submission" date="2024-06" db="EMBL/GenBank/DDBJ databases">
        <title>Sorghum-associated microbial communities from plants grown in Nebraska, USA.</title>
        <authorList>
            <person name="Schachtman D."/>
        </authorList>
    </citation>
    <scope>NUCLEOTIDE SEQUENCE [LARGE SCALE GENOMIC DNA]</scope>
    <source>
        <strain evidence="1 2">2709</strain>
    </source>
</reference>
<dbReference type="Proteomes" id="UP001549320">
    <property type="component" value="Unassembled WGS sequence"/>
</dbReference>
<accession>A0ABV2Q808</accession>
<name>A0ABV2Q808_9BURK</name>
<dbReference type="EMBL" id="JBEPSH010000004">
    <property type="protein sequence ID" value="MET4577176.1"/>
    <property type="molecule type" value="Genomic_DNA"/>
</dbReference>
<proteinExistence type="predicted"/>
<sequence>MFKLVLTGGAGLGHLARIKSSLGLCAVVGRCRIAASPA</sequence>
<organism evidence="1 2">
    <name type="scientific">Ottowia thiooxydans</name>
    <dbReference type="NCBI Taxonomy" id="219182"/>
    <lineage>
        <taxon>Bacteria</taxon>
        <taxon>Pseudomonadati</taxon>
        <taxon>Pseudomonadota</taxon>
        <taxon>Betaproteobacteria</taxon>
        <taxon>Burkholderiales</taxon>
        <taxon>Comamonadaceae</taxon>
        <taxon>Ottowia</taxon>
    </lineage>
</organism>
<evidence type="ECO:0000313" key="2">
    <source>
        <dbReference type="Proteomes" id="UP001549320"/>
    </source>
</evidence>
<evidence type="ECO:0000313" key="1">
    <source>
        <dbReference type="EMBL" id="MET4577176.1"/>
    </source>
</evidence>
<gene>
    <name evidence="1" type="ORF">ABIE13_002287</name>
</gene>
<keyword evidence="2" id="KW-1185">Reference proteome</keyword>
<protein>
    <submittedName>
        <fullName evidence="1">Uncharacterized protein</fullName>
    </submittedName>
</protein>